<keyword evidence="3" id="KW-1185">Reference proteome</keyword>
<feature type="compositionally biased region" description="Basic residues" evidence="1">
    <location>
        <begin position="99"/>
        <end position="112"/>
    </location>
</feature>
<dbReference type="Proteomes" id="UP001230268">
    <property type="component" value="Unassembled WGS sequence"/>
</dbReference>
<accession>A0AAD8PCS7</accession>
<feature type="compositionally biased region" description="Polar residues" evidence="1">
    <location>
        <begin position="124"/>
        <end position="134"/>
    </location>
</feature>
<comment type="caution">
    <text evidence="2">The sequence shown here is derived from an EMBL/GenBank/DDBJ whole genome shotgun (WGS) entry which is preliminary data.</text>
</comment>
<name>A0AAD8PCS7_BABGI</name>
<gene>
    <name evidence="2" type="ORF">BgAZ_404280</name>
</gene>
<proteinExistence type="predicted"/>
<evidence type="ECO:0000256" key="1">
    <source>
        <dbReference type="SAM" id="MobiDB-lite"/>
    </source>
</evidence>
<feature type="region of interest" description="Disordered" evidence="1">
    <location>
        <begin position="85"/>
        <end position="134"/>
    </location>
</feature>
<evidence type="ECO:0000313" key="2">
    <source>
        <dbReference type="EMBL" id="KAK1442398.1"/>
    </source>
</evidence>
<evidence type="ECO:0000313" key="3">
    <source>
        <dbReference type="Proteomes" id="UP001230268"/>
    </source>
</evidence>
<dbReference type="EMBL" id="JAVEPI010000004">
    <property type="protein sequence ID" value="KAK1442398.1"/>
    <property type="molecule type" value="Genomic_DNA"/>
</dbReference>
<organism evidence="2 3">
    <name type="scientific">Babesia gibsoni</name>
    <dbReference type="NCBI Taxonomy" id="33632"/>
    <lineage>
        <taxon>Eukaryota</taxon>
        <taxon>Sar</taxon>
        <taxon>Alveolata</taxon>
        <taxon>Apicomplexa</taxon>
        <taxon>Aconoidasida</taxon>
        <taxon>Piroplasmida</taxon>
        <taxon>Babesiidae</taxon>
        <taxon>Babesia</taxon>
    </lineage>
</organism>
<reference evidence="2" key="1">
    <citation type="submission" date="2023-08" db="EMBL/GenBank/DDBJ databases">
        <title>Draft sequence of the Babesia gibsoni genome.</title>
        <authorList>
            <person name="Yamagishi J.Y."/>
            <person name="Xuan X.X."/>
        </authorList>
    </citation>
    <scope>NUCLEOTIDE SEQUENCE</scope>
    <source>
        <strain evidence="2">Azabu</strain>
    </source>
</reference>
<sequence length="150" mass="16665">MNSEWISQSRACTTYGLSVNDLRDNTSHVIDQSVRPEGAQNEASSSVKLAKYPRVPLTVLLVKNPRGYRLPMRLYKTSELEKLSALKKAETPPPNPQKKVLKKAAPNRKRTKPVTPRDPPCLTNGHNIVSDQNGKQSCTVCGSNIEIEEI</sequence>
<dbReference type="AlphaFoldDB" id="A0AAD8PCS7"/>
<protein>
    <submittedName>
        <fullName evidence="2">Uncharacterized protein</fullName>
    </submittedName>
</protein>